<dbReference type="RefSeq" id="WP_378284912.1">
    <property type="nucleotide sequence ID" value="NZ_JBHSON010000040.1"/>
</dbReference>
<protein>
    <submittedName>
        <fullName evidence="2">Uncharacterized protein</fullName>
    </submittedName>
</protein>
<organism evidence="2 3">
    <name type="scientific">Actinomadura rugatobispora</name>
    <dbReference type="NCBI Taxonomy" id="1994"/>
    <lineage>
        <taxon>Bacteria</taxon>
        <taxon>Bacillati</taxon>
        <taxon>Actinomycetota</taxon>
        <taxon>Actinomycetes</taxon>
        <taxon>Streptosporangiales</taxon>
        <taxon>Thermomonosporaceae</taxon>
        <taxon>Actinomadura</taxon>
    </lineage>
</organism>
<name>A0ABW1A2J7_9ACTN</name>
<evidence type="ECO:0000313" key="3">
    <source>
        <dbReference type="Proteomes" id="UP001596074"/>
    </source>
</evidence>
<feature type="compositionally biased region" description="Gly residues" evidence="1">
    <location>
        <begin position="83"/>
        <end position="93"/>
    </location>
</feature>
<evidence type="ECO:0000313" key="2">
    <source>
        <dbReference type="EMBL" id="MFC5749197.1"/>
    </source>
</evidence>
<feature type="region of interest" description="Disordered" evidence="1">
    <location>
        <begin position="71"/>
        <end position="93"/>
    </location>
</feature>
<dbReference type="EMBL" id="JBHSON010000040">
    <property type="protein sequence ID" value="MFC5749197.1"/>
    <property type="molecule type" value="Genomic_DNA"/>
</dbReference>
<keyword evidence="3" id="KW-1185">Reference proteome</keyword>
<evidence type="ECO:0000256" key="1">
    <source>
        <dbReference type="SAM" id="MobiDB-lite"/>
    </source>
</evidence>
<gene>
    <name evidence="2" type="ORF">ACFPZN_26565</name>
</gene>
<dbReference type="Proteomes" id="UP001596074">
    <property type="component" value="Unassembled WGS sequence"/>
</dbReference>
<reference evidence="3" key="1">
    <citation type="journal article" date="2019" name="Int. J. Syst. Evol. Microbiol.">
        <title>The Global Catalogue of Microorganisms (GCM) 10K type strain sequencing project: providing services to taxonomists for standard genome sequencing and annotation.</title>
        <authorList>
            <consortium name="The Broad Institute Genomics Platform"/>
            <consortium name="The Broad Institute Genome Sequencing Center for Infectious Disease"/>
            <person name="Wu L."/>
            <person name="Ma J."/>
        </authorList>
    </citation>
    <scope>NUCLEOTIDE SEQUENCE [LARGE SCALE GENOMIC DNA]</scope>
    <source>
        <strain evidence="3">KCTC 42087</strain>
    </source>
</reference>
<accession>A0ABW1A2J7</accession>
<sequence length="93" mass="9864">MKGDRVEIVIDAGGEGPRTYEVGATRAGRRVEITNRRGVVEVSEVTRTGSPVRTARFMASRVLALVEHPISDAHVSGDDPGARHGGGSEVEPD</sequence>
<comment type="caution">
    <text evidence="2">The sequence shown here is derived from an EMBL/GenBank/DDBJ whole genome shotgun (WGS) entry which is preliminary data.</text>
</comment>
<proteinExistence type="predicted"/>
<feature type="compositionally biased region" description="Basic and acidic residues" evidence="1">
    <location>
        <begin position="71"/>
        <end position="82"/>
    </location>
</feature>